<keyword evidence="2" id="KW-1185">Reference proteome</keyword>
<dbReference type="SUPFAM" id="SSF53927">
    <property type="entry name" value="Cytidine deaminase-like"/>
    <property type="match status" value="1"/>
</dbReference>
<proteinExistence type="predicted"/>
<sequence length="67" mass="7291">MAISAVTCTQHILNEGIPRIVYAWREPSTFVDCVGAETLEAAGRTVIQLADLSEAARAPNMHLLDRP</sequence>
<dbReference type="Proteomes" id="UP001142292">
    <property type="component" value="Unassembled WGS sequence"/>
</dbReference>
<dbReference type="Gene3D" id="3.40.140.10">
    <property type="entry name" value="Cytidine Deaminase, domain 2"/>
    <property type="match status" value="1"/>
</dbReference>
<evidence type="ECO:0000313" key="2">
    <source>
        <dbReference type="Proteomes" id="UP001142292"/>
    </source>
</evidence>
<evidence type="ECO:0000313" key="1">
    <source>
        <dbReference type="EMBL" id="GLJ69734.1"/>
    </source>
</evidence>
<dbReference type="EMBL" id="BSEL01000007">
    <property type="protein sequence ID" value="GLJ69734.1"/>
    <property type="molecule type" value="Genomic_DNA"/>
</dbReference>
<protein>
    <submittedName>
        <fullName evidence="1">Uncharacterized protein</fullName>
    </submittedName>
</protein>
<reference evidence="1" key="2">
    <citation type="submission" date="2023-01" db="EMBL/GenBank/DDBJ databases">
        <authorList>
            <person name="Sun Q."/>
            <person name="Evtushenko L."/>
        </authorList>
    </citation>
    <scope>NUCLEOTIDE SEQUENCE</scope>
    <source>
        <strain evidence="1">VKM Ac-1246</strain>
    </source>
</reference>
<gene>
    <name evidence="1" type="ORF">GCM10017579_37700</name>
</gene>
<comment type="caution">
    <text evidence="1">The sequence shown here is derived from an EMBL/GenBank/DDBJ whole genome shotgun (WGS) entry which is preliminary data.</text>
</comment>
<accession>A0ABQ5T2M6</accession>
<organism evidence="1 2">
    <name type="scientific">Nocardioides luteus</name>
    <dbReference type="NCBI Taxonomy" id="1844"/>
    <lineage>
        <taxon>Bacteria</taxon>
        <taxon>Bacillati</taxon>
        <taxon>Actinomycetota</taxon>
        <taxon>Actinomycetes</taxon>
        <taxon>Propionibacteriales</taxon>
        <taxon>Nocardioidaceae</taxon>
        <taxon>Nocardioides</taxon>
    </lineage>
</organism>
<name>A0ABQ5T2M6_9ACTN</name>
<dbReference type="InterPro" id="IPR016193">
    <property type="entry name" value="Cytidine_deaminase-like"/>
</dbReference>
<reference evidence="1" key="1">
    <citation type="journal article" date="2014" name="Int. J. Syst. Evol. Microbiol.">
        <title>Complete genome of a new Firmicutes species belonging to the dominant human colonic microbiota ('Ruminococcus bicirculans') reveals two chromosomes and a selective capacity to utilize plant glucans.</title>
        <authorList>
            <consortium name="NISC Comparative Sequencing Program"/>
            <person name="Wegmann U."/>
            <person name="Louis P."/>
            <person name="Goesmann A."/>
            <person name="Henrissat B."/>
            <person name="Duncan S.H."/>
            <person name="Flint H.J."/>
        </authorList>
    </citation>
    <scope>NUCLEOTIDE SEQUENCE</scope>
    <source>
        <strain evidence="1">VKM Ac-1246</strain>
    </source>
</reference>